<proteinExistence type="predicted"/>
<dbReference type="SUPFAM" id="SSF54285">
    <property type="entry name" value="MoaD/ThiS"/>
    <property type="match status" value="1"/>
</dbReference>
<protein>
    <submittedName>
        <fullName evidence="1">Unannotated protein</fullName>
    </submittedName>
</protein>
<dbReference type="InterPro" id="IPR003749">
    <property type="entry name" value="ThiS/MoaD-like"/>
</dbReference>
<dbReference type="EMBL" id="CAFABF010000028">
    <property type="protein sequence ID" value="CAB4827550.1"/>
    <property type="molecule type" value="Genomic_DNA"/>
</dbReference>
<organism evidence="1">
    <name type="scientific">freshwater metagenome</name>
    <dbReference type="NCBI Taxonomy" id="449393"/>
    <lineage>
        <taxon>unclassified sequences</taxon>
        <taxon>metagenomes</taxon>
        <taxon>ecological metagenomes</taxon>
    </lineage>
</organism>
<dbReference type="AlphaFoldDB" id="A0A6J6N8I9"/>
<gene>
    <name evidence="1" type="ORF">UFOPK2359_00727</name>
    <name evidence="2" type="ORF">UFOPK3167_00718</name>
</gene>
<dbReference type="InterPro" id="IPR016155">
    <property type="entry name" value="Mopterin_synth/thiamin_S_b"/>
</dbReference>
<evidence type="ECO:0000313" key="2">
    <source>
        <dbReference type="EMBL" id="CAB4827550.1"/>
    </source>
</evidence>
<dbReference type="Pfam" id="PF02597">
    <property type="entry name" value="ThiS"/>
    <property type="match status" value="1"/>
</dbReference>
<evidence type="ECO:0000313" key="1">
    <source>
        <dbReference type="EMBL" id="CAB4681448.1"/>
    </source>
</evidence>
<name>A0A6J6N8I9_9ZZZZ</name>
<accession>A0A6J6N8I9</accession>
<reference evidence="1" key="1">
    <citation type="submission" date="2020-05" db="EMBL/GenBank/DDBJ databases">
        <authorList>
            <person name="Chiriac C."/>
            <person name="Salcher M."/>
            <person name="Ghai R."/>
            <person name="Kavagutti S V."/>
        </authorList>
    </citation>
    <scope>NUCLEOTIDE SEQUENCE</scope>
</reference>
<dbReference type="InterPro" id="IPR012675">
    <property type="entry name" value="Beta-grasp_dom_sf"/>
</dbReference>
<dbReference type="EMBL" id="CAEZXG010000038">
    <property type="protein sequence ID" value="CAB4681448.1"/>
    <property type="molecule type" value="Genomic_DNA"/>
</dbReference>
<sequence length="81" mass="8436">MKNGVQIRYFAAARAAAGTDEATCEAATLRQILDQACSANPALTHVVSQCSFLVDSVVVHDESITIADGSVIDVLPRFAGG</sequence>
<dbReference type="Gene3D" id="3.10.20.30">
    <property type="match status" value="1"/>
</dbReference>